<evidence type="ECO:0000313" key="8">
    <source>
        <dbReference type="EMBL" id="MCM2579603.1"/>
    </source>
</evidence>
<keyword evidence="4" id="KW-0486">Methionine biosynthesis</keyword>
<dbReference type="RefSeq" id="WP_251417598.1">
    <property type="nucleotide sequence ID" value="NZ_JAMQGM010000044.1"/>
</dbReference>
<dbReference type="PANTHER" id="PTHR22789">
    <property type="entry name" value="FUCULOSE PHOSPHATE ALDOLASE"/>
    <property type="match status" value="1"/>
</dbReference>
<evidence type="ECO:0000256" key="2">
    <source>
        <dbReference type="ARBA" id="ARBA00022723"/>
    </source>
</evidence>
<keyword evidence="9" id="KW-1185">Reference proteome</keyword>
<keyword evidence="5 8" id="KW-0456">Lyase</keyword>
<dbReference type="InterPro" id="IPR001303">
    <property type="entry name" value="Aldolase_II/adducin_N"/>
</dbReference>
<dbReference type="EC" id="4.2.1.109" evidence="6"/>
<name>A0ABT0XCE4_9ACTN</name>
<evidence type="ECO:0000256" key="3">
    <source>
        <dbReference type="ARBA" id="ARBA00022833"/>
    </source>
</evidence>
<dbReference type="SMART" id="SM01007">
    <property type="entry name" value="Aldolase_II"/>
    <property type="match status" value="1"/>
</dbReference>
<evidence type="ECO:0000259" key="7">
    <source>
        <dbReference type="SMART" id="SM01007"/>
    </source>
</evidence>
<keyword evidence="3" id="KW-0862">Zinc</keyword>
<dbReference type="EMBL" id="JAMQGM010000044">
    <property type="protein sequence ID" value="MCM2579603.1"/>
    <property type="molecule type" value="Genomic_DNA"/>
</dbReference>
<evidence type="ECO:0000256" key="4">
    <source>
        <dbReference type="ARBA" id="ARBA00023167"/>
    </source>
</evidence>
<evidence type="ECO:0000256" key="5">
    <source>
        <dbReference type="ARBA" id="ARBA00023239"/>
    </source>
</evidence>
<dbReference type="Pfam" id="PF00596">
    <property type="entry name" value="Aldolase_II"/>
    <property type="match status" value="1"/>
</dbReference>
<evidence type="ECO:0000256" key="6">
    <source>
        <dbReference type="NCBIfam" id="TIGR03328"/>
    </source>
</evidence>
<organism evidence="8 9">
    <name type="scientific">Streptomyces meridianus</name>
    <dbReference type="NCBI Taxonomy" id="2938945"/>
    <lineage>
        <taxon>Bacteria</taxon>
        <taxon>Bacillati</taxon>
        <taxon>Actinomycetota</taxon>
        <taxon>Actinomycetes</taxon>
        <taxon>Kitasatosporales</taxon>
        <taxon>Streptomycetaceae</taxon>
        <taxon>Streptomyces</taxon>
    </lineage>
</organism>
<dbReference type="NCBIfam" id="TIGR03328">
    <property type="entry name" value="salvage_mtnB"/>
    <property type="match status" value="1"/>
</dbReference>
<dbReference type="InterPro" id="IPR036409">
    <property type="entry name" value="Aldolase_II/adducin_N_sf"/>
</dbReference>
<protein>
    <recommendedName>
        <fullName evidence="6">Methylthioribulose 1-phosphate dehydratase</fullName>
        <ecNumber evidence="6">4.2.1.109</ecNumber>
    </recommendedName>
</protein>
<dbReference type="InterPro" id="IPR017714">
    <property type="entry name" value="MethylthioRu-1-P_deHdtase_MtnB"/>
</dbReference>
<evidence type="ECO:0000256" key="1">
    <source>
        <dbReference type="ARBA" id="ARBA00022605"/>
    </source>
</evidence>
<dbReference type="InterPro" id="IPR050197">
    <property type="entry name" value="Aldolase_class_II_sugar_metab"/>
</dbReference>
<dbReference type="GO" id="GO:0046570">
    <property type="term" value="F:methylthioribulose 1-phosphate dehydratase activity"/>
    <property type="evidence" value="ECO:0007669"/>
    <property type="project" value="UniProtKB-EC"/>
</dbReference>
<keyword evidence="2" id="KW-0479">Metal-binding</keyword>
<keyword evidence="1" id="KW-0028">Amino-acid biosynthesis</keyword>
<evidence type="ECO:0000313" key="9">
    <source>
        <dbReference type="Proteomes" id="UP001167160"/>
    </source>
</evidence>
<accession>A0ABT0XCE4</accession>
<dbReference type="SUPFAM" id="SSF53639">
    <property type="entry name" value="AraD/HMP-PK domain-like"/>
    <property type="match status" value="1"/>
</dbReference>
<proteinExistence type="predicted"/>
<feature type="domain" description="Class II aldolase/adducin N-terminal" evidence="7">
    <location>
        <begin position="15"/>
        <end position="207"/>
    </location>
</feature>
<gene>
    <name evidence="8" type="primary">mtnB</name>
    <name evidence="8" type="ORF">M1E25_19990</name>
</gene>
<comment type="caution">
    <text evidence="8">The sequence shown here is derived from an EMBL/GenBank/DDBJ whole genome shotgun (WGS) entry which is preliminary data.</text>
</comment>
<dbReference type="Proteomes" id="UP001167160">
    <property type="component" value="Unassembled WGS sequence"/>
</dbReference>
<dbReference type="PANTHER" id="PTHR22789:SF0">
    <property type="entry name" value="3-OXO-TETRONATE 4-PHOSPHATE DECARBOXYLASE-RELATED"/>
    <property type="match status" value="1"/>
</dbReference>
<sequence>MKPVKLEPSVEVHRGLIAATCRELYRRGWMEGTAGNVSTRSGEAVVISASGCSKGQMSRQDTVIVDGDSGLPLVGEVEWPSAETAIHLAIYQNIPDSGAVVHTHSPHATALASLTAEANTLGYARFEELELAKGLGVEDPNDVRVPVFPNWFEVQRIADEVSTYLKTQSTQPPVLLIARHGVTTWGRDLEQARNRMECIEALCHQLILTSAHTVQKMEDLR</sequence>
<reference evidence="8" key="1">
    <citation type="journal article" date="2023" name="Int. J. Syst. Evol. Microbiol.">
        <title>Streptomyces meridianus sp. nov. isolated from brackish water of the Tagus estuary in Alcochete, Portugal.</title>
        <authorList>
            <person name="Santos J.D.N."/>
            <person name="Klimek D."/>
            <person name="Calusinska M."/>
            <person name="Lobo Da Cunha A."/>
            <person name="Catita J."/>
            <person name="Goncalves H."/>
            <person name="Gonzalez I."/>
            <person name="Reyes F."/>
            <person name="Lage O.M."/>
        </authorList>
    </citation>
    <scope>NUCLEOTIDE SEQUENCE</scope>
    <source>
        <strain evidence="8">MTZ3.1</strain>
    </source>
</reference>
<dbReference type="Gene3D" id="3.40.225.10">
    <property type="entry name" value="Class II aldolase/adducin N-terminal domain"/>
    <property type="match status" value="1"/>
</dbReference>